<reference evidence="1 2" key="1">
    <citation type="journal article" date="2005" name="DNA Res.">
        <title>Complete genome sequence of the facultative anaerobic magnetotactic bacterium Magnetospirillum sp. strain AMB-1.</title>
        <authorList>
            <person name="Matsunaga T."/>
            <person name="Okamura Y."/>
            <person name="Fukuda Y."/>
            <person name="Wahyudi A.T."/>
            <person name="Murase Y."/>
            <person name="Takeyama H."/>
        </authorList>
    </citation>
    <scope>NUCLEOTIDE SEQUENCE [LARGE SCALE GENOMIC DNA]</scope>
    <source>
        <strain evidence="2">ATCC 700264 / AMB-1</strain>
    </source>
</reference>
<dbReference type="Proteomes" id="UP000007058">
    <property type="component" value="Chromosome"/>
</dbReference>
<evidence type="ECO:0000313" key="1">
    <source>
        <dbReference type="EMBL" id="BAE49291.1"/>
    </source>
</evidence>
<name>Q2WA34_PARM1</name>
<dbReference type="EMBL" id="AP007255">
    <property type="protein sequence ID" value="BAE49291.1"/>
    <property type="molecule type" value="Genomic_DNA"/>
</dbReference>
<protein>
    <recommendedName>
        <fullName evidence="3">Helix-turn-helix domain-containing protein</fullName>
    </recommendedName>
</protein>
<dbReference type="KEGG" id="mag:amb0487"/>
<dbReference type="RefSeq" id="WP_011382931.1">
    <property type="nucleotide sequence ID" value="NC_007626.1"/>
</dbReference>
<keyword evidence="2" id="KW-1185">Reference proteome</keyword>
<sequence length="61" mass="6704">MNDLDPITLTVPAALRASGLGRTKFYELIAAEKIKTIKIGSRRLVVYSSLKDLLSGEDPEQ</sequence>
<accession>Q2WA34</accession>
<evidence type="ECO:0000313" key="2">
    <source>
        <dbReference type="Proteomes" id="UP000007058"/>
    </source>
</evidence>
<dbReference type="HOGENOM" id="CLU_140176_14_3_5"/>
<organism evidence="1 2">
    <name type="scientific">Paramagnetospirillum magneticum (strain ATCC 700264 / AMB-1)</name>
    <name type="common">Magnetospirillum magneticum</name>
    <dbReference type="NCBI Taxonomy" id="342108"/>
    <lineage>
        <taxon>Bacteria</taxon>
        <taxon>Pseudomonadati</taxon>
        <taxon>Pseudomonadota</taxon>
        <taxon>Alphaproteobacteria</taxon>
        <taxon>Rhodospirillales</taxon>
        <taxon>Magnetospirillaceae</taxon>
        <taxon>Paramagnetospirillum</taxon>
    </lineage>
</organism>
<gene>
    <name evidence="1" type="ordered locus">amb0487</name>
</gene>
<dbReference type="OrthoDB" id="7365868at2"/>
<dbReference type="AlphaFoldDB" id="Q2WA34"/>
<proteinExistence type="predicted"/>
<evidence type="ECO:0008006" key="3">
    <source>
        <dbReference type="Google" id="ProtNLM"/>
    </source>
</evidence>